<dbReference type="EMBL" id="CP015401">
    <property type="protein sequence ID" value="ANU57256.1"/>
    <property type="molecule type" value="Genomic_DNA"/>
</dbReference>
<proteinExistence type="predicted"/>
<dbReference type="AlphaFoldDB" id="A0A1C7GZU6"/>
<sequence>MSNDFVNWYSTKNVKSRLYWAFEGIAFDIRNNAFWHADWGKKPDSLAKQIHIAGLFYKLIPIYSHRFLPASPCDNETYSTIYSPNMQ</sequence>
<name>A0A1C7GZU6_9BACE</name>
<reference evidence="2" key="1">
    <citation type="submission" date="2016-04" db="EMBL/GenBank/DDBJ databases">
        <title>Complete Genome Sequences of Twelve Strains of a Stable Defined Moderately Diverse Mouse Microbiota 2 (sDMDMm2).</title>
        <authorList>
            <person name="Uchimura Y."/>
            <person name="Wyss M."/>
            <person name="Brugiroux S."/>
            <person name="Limenitakis J.P."/>
            <person name="Stecher B."/>
            <person name="McCoy K.D."/>
            <person name="Macpherson A.J."/>
        </authorList>
    </citation>
    <scope>NUCLEOTIDE SEQUENCE [LARGE SCALE GENOMIC DNA]</scope>
    <source>
        <strain evidence="2">I48</strain>
    </source>
</reference>
<accession>A0A1C7GZU6</accession>
<dbReference type="KEGG" id="bcae:A4V03_06490"/>
<keyword evidence="2" id="KW-1185">Reference proteome</keyword>
<evidence type="ECO:0000313" key="2">
    <source>
        <dbReference type="Proteomes" id="UP000092631"/>
    </source>
</evidence>
<dbReference type="Proteomes" id="UP000092631">
    <property type="component" value="Chromosome"/>
</dbReference>
<protein>
    <submittedName>
        <fullName evidence="1">Uncharacterized protein</fullName>
    </submittedName>
</protein>
<organism evidence="1 2">
    <name type="scientific">Bacteroides caecimuris</name>
    <dbReference type="NCBI Taxonomy" id="1796613"/>
    <lineage>
        <taxon>Bacteria</taxon>
        <taxon>Pseudomonadati</taxon>
        <taxon>Bacteroidota</taxon>
        <taxon>Bacteroidia</taxon>
        <taxon>Bacteroidales</taxon>
        <taxon>Bacteroidaceae</taxon>
        <taxon>Bacteroides</taxon>
    </lineage>
</organism>
<evidence type="ECO:0000313" key="1">
    <source>
        <dbReference type="EMBL" id="ANU57256.1"/>
    </source>
</evidence>
<gene>
    <name evidence="1" type="ORF">A4V03_06490</name>
</gene>